<evidence type="ECO:0000256" key="1">
    <source>
        <dbReference type="ARBA" id="ARBA00004123"/>
    </source>
</evidence>
<keyword evidence="5" id="KW-0539">Nucleus</keyword>
<evidence type="ECO:0000256" key="4">
    <source>
        <dbReference type="ARBA" id="ARBA00023163"/>
    </source>
</evidence>
<evidence type="ECO:0000313" key="8">
    <source>
        <dbReference type="EMBL" id="RCV19289.1"/>
    </source>
</evidence>
<organism evidence="8">
    <name type="scientific">Setaria italica</name>
    <name type="common">Foxtail millet</name>
    <name type="synonym">Panicum italicum</name>
    <dbReference type="NCBI Taxonomy" id="4555"/>
    <lineage>
        <taxon>Eukaryota</taxon>
        <taxon>Viridiplantae</taxon>
        <taxon>Streptophyta</taxon>
        <taxon>Embryophyta</taxon>
        <taxon>Tracheophyta</taxon>
        <taxon>Spermatophyta</taxon>
        <taxon>Magnoliopsida</taxon>
        <taxon>Liliopsida</taxon>
        <taxon>Poales</taxon>
        <taxon>Poaceae</taxon>
        <taxon>PACMAD clade</taxon>
        <taxon>Panicoideae</taxon>
        <taxon>Panicodae</taxon>
        <taxon>Paniceae</taxon>
        <taxon>Cenchrinae</taxon>
        <taxon>Setaria</taxon>
    </lineage>
</organism>
<reference evidence="8" key="2">
    <citation type="submission" date="2015-07" db="EMBL/GenBank/DDBJ databases">
        <authorList>
            <person name="Noorani M."/>
        </authorList>
    </citation>
    <scope>NUCLEOTIDE SEQUENCE</scope>
    <source>
        <strain evidence="8">Yugu1</strain>
    </source>
</reference>
<evidence type="ECO:0000256" key="2">
    <source>
        <dbReference type="ARBA" id="ARBA00023015"/>
    </source>
</evidence>
<evidence type="ECO:0000256" key="5">
    <source>
        <dbReference type="ARBA" id="ARBA00023242"/>
    </source>
</evidence>
<evidence type="ECO:0000259" key="7">
    <source>
        <dbReference type="PROSITE" id="PS50863"/>
    </source>
</evidence>
<keyword evidence="2" id="KW-0805">Transcription regulation</keyword>
<dbReference type="SMART" id="SM01019">
    <property type="entry name" value="B3"/>
    <property type="match status" value="2"/>
</dbReference>
<accession>A0A368QMT0</accession>
<dbReference type="Gene3D" id="2.40.330.10">
    <property type="entry name" value="DNA-binding pseudobarrel domain"/>
    <property type="match status" value="2"/>
</dbReference>
<proteinExistence type="predicted"/>
<dbReference type="OrthoDB" id="590488at2759"/>
<evidence type="ECO:0000256" key="6">
    <source>
        <dbReference type="SAM" id="MobiDB-lite"/>
    </source>
</evidence>
<dbReference type="EMBL" id="CM003530">
    <property type="protein sequence ID" value="RCV19289.1"/>
    <property type="molecule type" value="Genomic_DNA"/>
</dbReference>
<dbReference type="GO" id="GO:0005634">
    <property type="term" value="C:nucleus"/>
    <property type="evidence" value="ECO:0007669"/>
    <property type="project" value="UniProtKB-SubCell"/>
</dbReference>
<dbReference type="CDD" id="cd10017">
    <property type="entry name" value="B3_DNA"/>
    <property type="match status" value="2"/>
</dbReference>
<dbReference type="Pfam" id="PF02362">
    <property type="entry name" value="B3"/>
    <property type="match status" value="2"/>
</dbReference>
<dbReference type="AlphaFoldDB" id="A0A368QMT0"/>
<feature type="domain" description="TF-B3" evidence="7">
    <location>
        <begin position="35"/>
        <end position="128"/>
    </location>
</feature>
<dbReference type="KEGG" id="sita:101779044"/>
<dbReference type="PANTHER" id="PTHR31391:SF70">
    <property type="entry name" value="B3 DOMAIN-CONTAINING PROTEIN OS03G0622200"/>
    <property type="match status" value="1"/>
</dbReference>
<gene>
    <name evidence="8" type="ORF">SETIT_3G372600v2</name>
</gene>
<dbReference type="PROSITE" id="PS50863">
    <property type="entry name" value="B3"/>
    <property type="match status" value="2"/>
</dbReference>
<dbReference type="GO" id="GO:0003677">
    <property type="term" value="F:DNA binding"/>
    <property type="evidence" value="ECO:0007669"/>
    <property type="project" value="UniProtKB-KW"/>
</dbReference>
<dbReference type="InterPro" id="IPR003340">
    <property type="entry name" value="B3_DNA-bd"/>
</dbReference>
<feature type="region of interest" description="Disordered" evidence="6">
    <location>
        <begin position="159"/>
        <end position="207"/>
    </location>
</feature>
<dbReference type="PANTHER" id="PTHR31391">
    <property type="entry name" value="B3 DOMAIN-CONTAINING PROTEIN OS11G0197600-RELATED"/>
    <property type="match status" value="1"/>
</dbReference>
<keyword evidence="4" id="KW-0804">Transcription</keyword>
<dbReference type="SUPFAM" id="SSF101936">
    <property type="entry name" value="DNA-binding pseudobarrel domain"/>
    <property type="match status" value="2"/>
</dbReference>
<sequence length="363" mass="41780">MQQENGQASMVVEKGCESCRKWQEHYYWEHMDVTKIRFFKLMTGDFSKGISIPDKFAKNFKGQITRGFELKAPSGETWHMSVEKRGDELFLMSGWEDFVKAHELQENDLLLFTCCGNSSFQVLVFEASGCEKASSLFGSRISPDMCKHVNDIAGQHGEQHFSVSDSEDTTTPSQHIGSYQNASSSKKSCGKTKPSESEYPNTSNFVAKHPAIGEEDSDDEYAKSNCYYSMFANRLRDDIKEEIIGLASIRLNNPAFVTVLMKKHVQRRNNALIIPSRFAADHLEERAHDIILRRPNRKEKWLVSYYYSHYMRSFRNLAFFKFVHDNKLREGDICVFELMKGKRRVTMTIHVIRNANGRFILVG</sequence>
<dbReference type="InterPro" id="IPR015300">
    <property type="entry name" value="DNA-bd_pseudobarrel_sf"/>
</dbReference>
<evidence type="ECO:0000256" key="3">
    <source>
        <dbReference type="ARBA" id="ARBA00023125"/>
    </source>
</evidence>
<feature type="compositionally biased region" description="Polar residues" evidence="6">
    <location>
        <begin position="161"/>
        <end position="187"/>
    </location>
</feature>
<comment type="subcellular location">
    <subcellularLocation>
        <location evidence="1">Nucleus</location>
    </subcellularLocation>
</comment>
<name>A0A368QMT0_SETIT</name>
<reference evidence="8" key="1">
    <citation type="journal article" date="2012" name="Nat. Biotechnol.">
        <title>Reference genome sequence of the model plant Setaria.</title>
        <authorList>
            <person name="Bennetzen J.L."/>
            <person name="Schmutz J."/>
            <person name="Wang H."/>
            <person name="Percifield R."/>
            <person name="Hawkins J."/>
            <person name="Pontaroli A.C."/>
            <person name="Estep M."/>
            <person name="Feng L."/>
            <person name="Vaughn J.N."/>
            <person name="Grimwood J."/>
            <person name="Jenkins J."/>
            <person name="Barry K."/>
            <person name="Lindquist E."/>
            <person name="Hellsten U."/>
            <person name="Deshpande S."/>
            <person name="Wang X."/>
            <person name="Wu X."/>
            <person name="Mitros T."/>
            <person name="Triplett J."/>
            <person name="Yang X."/>
            <person name="Ye C.Y."/>
            <person name="Mauro-Herrera M."/>
            <person name="Wang L."/>
            <person name="Li P."/>
            <person name="Sharma M."/>
            <person name="Sharma R."/>
            <person name="Ronald P.C."/>
            <person name="Panaud O."/>
            <person name="Kellogg E.A."/>
            <person name="Brutnell T.P."/>
            <person name="Doust A.N."/>
            <person name="Tuskan G.A."/>
            <person name="Rokhsar D."/>
            <person name="Devos K.M."/>
        </authorList>
    </citation>
    <scope>NUCLEOTIDE SEQUENCE [LARGE SCALE GENOMIC DNA]</scope>
    <source>
        <strain evidence="8">Yugu1</strain>
    </source>
</reference>
<feature type="domain" description="TF-B3" evidence="7">
    <location>
        <begin position="257"/>
        <end position="355"/>
    </location>
</feature>
<dbReference type="STRING" id="4555.A0A368QMT0"/>
<dbReference type="InterPro" id="IPR044837">
    <property type="entry name" value="REM16-like"/>
</dbReference>
<keyword evidence="3" id="KW-0238">DNA-binding</keyword>
<protein>
    <recommendedName>
        <fullName evidence="7">TF-B3 domain-containing protein</fullName>
    </recommendedName>
</protein>